<organism evidence="1 2">
    <name type="scientific">Tepidiforma thermophila (strain KCTC 52669 / CGMCC 1.13589 / G233)</name>
    <dbReference type="NCBI Taxonomy" id="2761530"/>
    <lineage>
        <taxon>Bacteria</taxon>
        <taxon>Bacillati</taxon>
        <taxon>Chloroflexota</taxon>
        <taxon>Tepidiformia</taxon>
        <taxon>Tepidiformales</taxon>
        <taxon>Tepidiformaceae</taxon>
        <taxon>Tepidiforma</taxon>
    </lineage>
</organism>
<comment type="caution">
    <text evidence="1">The sequence shown here is derived from an EMBL/GenBank/DDBJ whole genome shotgun (WGS) entry which is preliminary data.</text>
</comment>
<name>A0A2A9HF47_TEPT2</name>
<dbReference type="RefSeq" id="WP_098504007.1">
    <property type="nucleotide sequence ID" value="NZ_PDJQ01000001.1"/>
</dbReference>
<accession>A0A2A9HF47</accession>
<keyword evidence="2" id="KW-1185">Reference proteome</keyword>
<evidence type="ECO:0000313" key="1">
    <source>
        <dbReference type="EMBL" id="PFG74634.1"/>
    </source>
</evidence>
<protein>
    <submittedName>
        <fullName evidence="1">Uncharacterized protein</fullName>
    </submittedName>
</protein>
<dbReference type="AlphaFoldDB" id="A0A2A9HF47"/>
<reference evidence="1 2" key="1">
    <citation type="submission" date="2017-09" db="EMBL/GenBank/DDBJ databases">
        <title>Sequencing the genomes of two abundant thermophiles in Great Basin hot springs: Thermocrinis jamiesonii and novel Chloroflexi Thermoflexus hugenholtzii.</title>
        <authorList>
            <person name="Hedlund B."/>
        </authorList>
    </citation>
    <scope>NUCLEOTIDE SEQUENCE [LARGE SCALE GENOMIC DNA]</scope>
    <source>
        <strain evidence="1 2">G233</strain>
    </source>
</reference>
<dbReference type="Proteomes" id="UP000223071">
    <property type="component" value="Unassembled WGS sequence"/>
</dbReference>
<dbReference type="EMBL" id="PDJQ01000001">
    <property type="protein sequence ID" value="PFG74634.1"/>
    <property type="molecule type" value="Genomic_DNA"/>
</dbReference>
<gene>
    <name evidence="1" type="ORF">A9A59_1871</name>
</gene>
<evidence type="ECO:0000313" key="2">
    <source>
        <dbReference type="Proteomes" id="UP000223071"/>
    </source>
</evidence>
<sequence>MAEYSETTRTKVPATGRLQGALFTECAEWIWEQLQEDGFHIQGELVELILETERELGIHTRPLDAIAAALAEEFERRGVVARPYGIDARLIRLVLEWEDDFLGFAGIPRVES</sequence>
<proteinExistence type="predicted"/>